<gene>
    <name evidence="2" type="ORF">ABL78_6429</name>
</gene>
<evidence type="ECO:0000313" key="2">
    <source>
        <dbReference type="EMBL" id="KPI84519.1"/>
    </source>
</evidence>
<evidence type="ECO:0000256" key="1">
    <source>
        <dbReference type="SAM" id="MobiDB-lite"/>
    </source>
</evidence>
<keyword evidence="3" id="KW-1185">Reference proteome</keyword>
<sequence>MENTLASVEQGLIATQHQAEELRRAVVLQYAELERSRQALREDLVAFAASRRAVDVSSFERQHAASTRAASALPKSAPNDRFCVSLDADETKANGAEADEVAVERTSGGIRASEAASRGASMSSTVVPTQPSSPTPFTWHPLMLTTAIAPRLHETNFEQQTRAIHARSLQYQHRRLLQAAKLQFAQAWARLVRPWFDQVVCKGFLEPLMGRLTCLERRLRRLCTRMSLDLPRYTLRSGATEVGVGTAATCAPVRCAGCMPVLWSRYLDAATQQSPPRRSSFSSERRNTGGGASAAEVRLSPAVAATATAEGEANAASCVAVLNQPATTDTDTDKEEAILILPSMGDDMELRKMLLHTRRSLRHICYVMRYGLMESDGRTSTRATLTESEGTRDAVRRGSITPLQQTGEGPRPDSEYGRCGCGQSDGDQDLCLSCQVTKLVHRHSILASHLLMKHRDSMEVNWSPFLESCGSSFGGNRRAPEAIISLLKFIQHVCALHEALRSEKDRYSLRQHLSPAPKQTADVHDADIRNTCESSGYTERSGFLSLCERGQASLEQLVLLPFHLLEAVLNNFLDSHDAAESHALSAQRFGDGFSPLLQWWMSPSSCDCRCAYARALGLARLHLSSSRRLRPNASQNAESSCSFASDLPAFTGAARLCQWRNAELQMREEWQELHTKLLIARSMHPS</sequence>
<protein>
    <submittedName>
        <fullName evidence="2">Uncharacterized protein</fullName>
    </submittedName>
</protein>
<comment type="caution">
    <text evidence="2">The sequence shown here is derived from an EMBL/GenBank/DDBJ whole genome shotgun (WGS) entry which is preliminary data.</text>
</comment>
<feature type="region of interest" description="Disordered" evidence="1">
    <location>
        <begin position="95"/>
        <end position="138"/>
    </location>
</feature>
<organism evidence="2 3">
    <name type="scientific">Leptomonas seymouri</name>
    <dbReference type="NCBI Taxonomy" id="5684"/>
    <lineage>
        <taxon>Eukaryota</taxon>
        <taxon>Discoba</taxon>
        <taxon>Euglenozoa</taxon>
        <taxon>Kinetoplastea</taxon>
        <taxon>Metakinetoplastina</taxon>
        <taxon>Trypanosomatida</taxon>
        <taxon>Trypanosomatidae</taxon>
        <taxon>Leishmaniinae</taxon>
        <taxon>Leptomonas</taxon>
    </lineage>
</organism>
<reference evidence="2 3" key="1">
    <citation type="journal article" date="2015" name="PLoS Pathog.">
        <title>Leptomonas seymouri: Adaptations to the Dixenous Life Cycle Analyzed by Genome Sequencing, Transcriptome Profiling and Co-infection with Leishmania donovani.</title>
        <authorList>
            <person name="Kraeva N."/>
            <person name="Butenko A."/>
            <person name="Hlavacova J."/>
            <person name="Kostygov A."/>
            <person name="Myskova J."/>
            <person name="Grybchuk D."/>
            <person name="Lestinova T."/>
            <person name="Votypka J."/>
            <person name="Volf P."/>
            <person name="Opperdoes F."/>
            <person name="Flegontov P."/>
            <person name="Lukes J."/>
            <person name="Yurchenko V."/>
        </authorList>
    </citation>
    <scope>NUCLEOTIDE SEQUENCE [LARGE SCALE GENOMIC DNA]</scope>
    <source>
        <strain evidence="2 3">ATCC 30220</strain>
    </source>
</reference>
<dbReference type="OMA" id="IRNTCES"/>
<evidence type="ECO:0000313" key="3">
    <source>
        <dbReference type="Proteomes" id="UP000038009"/>
    </source>
</evidence>
<dbReference type="EMBL" id="LJSK01000252">
    <property type="protein sequence ID" value="KPI84519.1"/>
    <property type="molecule type" value="Genomic_DNA"/>
</dbReference>
<proteinExistence type="predicted"/>
<feature type="region of interest" description="Disordered" evidence="1">
    <location>
        <begin position="273"/>
        <end position="295"/>
    </location>
</feature>
<feature type="compositionally biased region" description="Low complexity" evidence="1">
    <location>
        <begin position="123"/>
        <end position="138"/>
    </location>
</feature>
<feature type="region of interest" description="Disordered" evidence="1">
    <location>
        <begin position="377"/>
        <end position="418"/>
    </location>
</feature>
<name>A0A0N0P3T9_LEPSE</name>
<dbReference type="AlphaFoldDB" id="A0A0N0P3T9"/>
<feature type="compositionally biased region" description="Polar residues" evidence="1">
    <location>
        <begin position="378"/>
        <end position="388"/>
    </location>
</feature>
<accession>A0A0N0P3T9</accession>
<dbReference type="Proteomes" id="UP000038009">
    <property type="component" value="Unassembled WGS sequence"/>
</dbReference>
<dbReference type="VEuPathDB" id="TriTrypDB:Lsey_0252_0080"/>
<dbReference type="OrthoDB" id="10604267at2759"/>